<dbReference type="Proteomes" id="UP000524535">
    <property type="component" value="Unassembled WGS sequence"/>
</dbReference>
<dbReference type="AlphaFoldDB" id="A0A7W6WR51"/>
<keyword evidence="1" id="KW-0378">Hydrolase</keyword>
<evidence type="ECO:0000313" key="5">
    <source>
        <dbReference type="Proteomes" id="UP000524535"/>
    </source>
</evidence>
<gene>
    <name evidence="2" type="ORF">GGE31_004392</name>
    <name evidence="1" type="ORF">GGE33_004433</name>
    <name evidence="3" type="ORF">GGE35_004315</name>
</gene>
<dbReference type="EMBL" id="JACIGY010000007">
    <property type="protein sequence ID" value="MBB4413854.1"/>
    <property type="molecule type" value="Genomic_DNA"/>
</dbReference>
<organism evidence="1 4">
    <name type="scientific">Aliirhizobium cellulosilyticum</name>
    <dbReference type="NCBI Taxonomy" id="393664"/>
    <lineage>
        <taxon>Bacteria</taxon>
        <taxon>Pseudomonadati</taxon>
        <taxon>Pseudomonadota</taxon>
        <taxon>Alphaproteobacteria</taxon>
        <taxon>Hyphomicrobiales</taxon>
        <taxon>Rhizobiaceae</taxon>
        <taxon>Aliirhizobium</taxon>
    </lineage>
</organism>
<sequence length="57" mass="6189">MSLKHTRVQHEGAGYWVVDFVGDDGEAEAAIDGVLIGCLYLPNGNPAPGPKFDYKLR</sequence>
<evidence type="ECO:0000313" key="6">
    <source>
        <dbReference type="Proteomes" id="UP000576087"/>
    </source>
</evidence>
<accession>A0A7W6WR51</accession>
<protein>
    <submittedName>
        <fullName evidence="1">Exonuclease III</fullName>
    </submittedName>
</protein>
<evidence type="ECO:0000313" key="4">
    <source>
        <dbReference type="Proteomes" id="UP000520770"/>
    </source>
</evidence>
<reference evidence="4 5" key="1">
    <citation type="submission" date="2020-08" db="EMBL/GenBank/DDBJ databases">
        <title>Genomic Encyclopedia of Type Strains, Phase IV (KMG-V): Genome sequencing to study the core and pangenomes of soil and plant-associated prokaryotes.</title>
        <authorList>
            <person name="Whitman W."/>
        </authorList>
    </citation>
    <scope>NUCLEOTIDE SEQUENCE [LARGE SCALE GENOMIC DNA]</scope>
    <source>
        <strain evidence="2 5">SEMIA 444</strain>
        <strain evidence="1 4">SEMIA 448</strain>
        <strain evidence="3 6">SEMIA 452</strain>
    </source>
</reference>
<keyword evidence="5" id="KW-1185">Reference proteome</keyword>
<dbReference type="Proteomes" id="UP000520770">
    <property type="component" value="Unassembled WGS sequence"/>
</dbReference>
<dbReference type="EMBL" id="JACIGW010000006">
    <property type="protein sequence ID" value="MBB4350659.1"/>
    <property type="molecule type" value="Genomic_DNA"/>
</dbReference>
<evidence type="ECO:0000313" key="2">
    <source>
        <dbReference type="EMBL" id="MBB4413854.1"/>
    </source>
</evidence>
<dbReference type="EMBL" id="JACIHM010000007">
    <property type="protein sequence ID" value="MBB4448469.1"/>
    <property type="molecule type" value="Genomic_DNA"/>
</dbReference>
<dbReference type="GO" id="GO:0004527">
    <property type="term" value="F:exonuclease activity"/>
    <property type="evidence" value="ECO:0007669"/>
    <property type="project" value="UniProtKB-KW"/>
</dbReference>
<proteinExistence type="predicted"/>
<keyword evidence="1" id="KW-0269">Exonuclease</keyword>
<evidence type="ECO:0000313" key="1">
    <source>
        <dbReference type="EMBL" id="MBB4350659.1"/>
    </source>
</evidence>
<comment type="caution">
    <text evidence="1">The sequence shown here is derived from an EMBL/GenBank/DDBJ whole genome shotgun (WGS) entry which is preliminary data.</text>
</comment>
<dbReference type="Proteomes" id="UP000576087">
    <property type="component" value="Unassembled WGS sequence"/>
</dbReference>
<keyword evidence="1" id="KW-0540">Nuclease</keyword>
<name>A0A7W6WR51_9HYPH</name>
<evidence type="ECO:0000313" key="3">
    <source>
        <dbReference type="EMBL" id="MBB4448469.1"/>
    </source>
</evidence>